<protein>
    <submittedName>
        <fullName evidence="1">Uncharacterized protein</fullName>
    </submittedName>
</protein>
<evidence type="ECO:0000313" key="1">
    <source>
        <dbReference type="EMBL" id="CAG7718443.1"/>
    </source>
</evidence>
<reference evidence="1" key="1">
    <citation type="submission" date="2021-06" db="EMBL/GenBank/DDBJ databases">
        <authorList>
            <person name="Hodson N. C."/>
            <person name="Mongue J. A."/>
            <person name="Jaron S. K."/>
        </authorList>
    </citation>
    <scope>NUCLEOTIDE SEQUENCE</scope>
</reference>
<proteinExistence type="predicted"/>
<sequence length="9" mass="1003">MECGYGENT</sequence>
<dbReference type="EMBL" id="CAJVCH010053496">
    <property type="protein sequence ID" value="CAG7718443.1"/>
    <property type="molecule type" value="Genomic_DNA"/>
</dbReference>
<accession>A0A8J2NR15</accession>
<feature type="non-terminal residue" evidence="1">
    <location>
        <position position="1"/>
    </location>
</feature>
<gene>
    <name evidence="1" type="ORF">AFUS01_LOCUS7835</name>
</gene>
<keyword evidence="2" id="KW-1185">Reference proteome</keyword>
<dbReference type="Proteomes" id="UP000708208">
    <property type="component" value="Unassembled WGS sequence"/>
</dbReference>
<comment type="caution">
    <text evidence="1">The sequence shown here is derived from an EMBL/GenBank/DDBJ whole genome shotgun (WGS) entry which is preliminary data.</text>
</comment>
<evidence type="ECO:0000313" key="2">
    <source>
        <dbReference type="Proteomes" id="UP000708208"/>
    </source>
</evidence>
<organism evidence="1 2">
    <name type="scientific">Allacma fusca</name>
    <dbReference type="NCBI Taxonomy" id="39272"/>
    <lineage>
        <taxon>Eukaryota</taxon>
        <taxon>Metazoa</taxon>
        <taxon>Ecdysozoa</taxon>
        <taxon>Arthropoda</taxon>
        <taxon>Hexapoda</taxon>
        <taxon>Collembola</taxon>
        <taxon>Symphypleona</taxon>
        <taxon>Sminthuridae</taxon>
        <taxon>Allacma</taxon>
    </lineage>
</organism>
<name>A0A8J2NR15_9HEXA</name>